<dbReference type="AlphaFoldDB" id="A0A8J7WKW1"/>
<dbReference type="InterPro" id="IPR013785">
    <property type="entry name" value="Aldolase_TIM"/>
</dbReference>
<keyword evidence="5" id="KW-0411">Iron-sulfur</keyword>
<dbReference type="GO" id="GO:0003824">
    <property type="term" value="F:catalytic activity"/>
    <property type="evidence" value="ECO:0007669"/>
    <property type="project" value="InterPro"/>
</dbReference>
<dbReference type="SFLD" id="SFLDF00324">
    <property type="entry name" value="bacteriocin_maturation"/>
    <property type="match status" value="1"/>
</dbReference>
<gene>
    <name evidence="7" type="ORF">KGA66_14070</name>
</gene>
<evidence type="ECO:0000256" key="3">
    <source>
        <dbReference type="ARBA" id="ARBA00022723"/>
    </source>
</evidence>
<dbReference type="PANTHER" id="PTHR43409">
    <property type="entry name" value="ANAEROBIC MAGNESIUM-PROTOPORPHYRIN IX MONOMETHYL ESTER CYCLASE-RELATED"/>
    <property type="match status" value="1"/>
</dbReference>
<dbReference type="InterPro" id="IPR006638">
    <property type="entry name" value="Elp3/MiaA/NifB-like_rSAM"/>
</dbReference>
<evidence type="ECO:0000313" key="8">
    <source>
        <dbReference type="Proteomes" id="UP000677913"/>
    </source>
</evidence>
<dbReference type="InterPro" id="IPR006158">
    <property type="entry name" value="Cobalamin-bd"/>
</dbReference>
<feature type="domain" description="B12-binding" evidence="6">
    <location>
        <begin position="71"/>
        <end position="209"/>
    </location>
</feature>
<protein>
    <submittedName>
        <fullName evidence="7">RiPP maturation radical SAM C-methyltransferase</fullName>
    </submittedName>
</protein>
<keyword evidence="4" id="KW-0408">Iron</keyword>
<proteinExistence type="predicted"/>
<keyword evidence="2" id="KW-0949">S-adenosyl-L-methionine</keyword>
<dbReference type="Proteomes" id="UP000677913">
    <property type="component" value="Unassembled WGS sequence"/>
</dbReference>
<dbReference type="SFLD" id="SFLDS00029">
    <property type="entry name" value="Radical_SAM"/>
    <property type="match status" value="1"/>
</dbReference>
<comment type="cofactor">
    <cofactor evidence="1">
        <name>[4Fe-4S] cluster</name>
        <dbReference type="ChEBI" id="CHEBI:49883"/>
    </cofactor>
</comment>
<dbReference type="InterPro" id="IPR051198">
    <property type="entry name" value="BchE-like"/>
</dbReference>
<dbReference type="RefSeq" id="WP_211468543.1">
    <property type="nucleotide sequence ID" value="NZ_JAGSXH010000043.1"/>
</dbReference>
<dbReference type="NCBIfam" id="TIGR03975">
    <property type="entry name" value="rSAM_ocin_1"/>
    <property type="match status" value="1"/>
</dbReference>
<evidence type="ECO:0000313" key="7">
    <source>
        <dbReference type="EMBL" id="MBS2964181.1"/>
    </source>
</evidence>
<dbReference type="SMART" id="SM00729">
    <property type="entry name" value="Elp3"/>
    <property type="match status" value="1"/>
</dbReference>
<evidence type="ECO:0000256" key="5">
    <source>
        <dbReference type="ARBA" id="ARBA00023014"/>
    </source>
</evidence>
<evidence type="ECO:0000256" key="2">
    <source>
        <dbReference type="ARBA" id="ARBA00022691"/>
    </source>
</evidence>
<dbReference type="Gene3D" id="3.20.20.70">
    <property type="entry name" value="Aldolase class I"/>
    <property type="match status" value="1"/>
</dbReference>
<dbReference type="Pfam" id="PF04055">
    <property type="entry name" value="Radical_SAM"/>
    <property type="match status" value="1"/>
</dbReference>
<name>A0A8J7WKW1_9ACTN</name>
<dbReference type="GO" id="GO:0046872">
    <property type="term" value="F:metal ion binding"/>
    <property type="evidence" value="ECO:0007669"/>
    <property type="project" value="UniProtKB-KW"/>
</dbReference>
<evidence type="ECO:0000256" key="4">
    <source>
        <dbReference type="ARBA" id="ARBA00023004"/>
    </source>
</evidence>
<dbReference type="SFLD" id="SFLDG01082">
    <property type="entry name" value="B12-binding_domain_containing"/>
    <property type="match status" value="1"/>
</dbReference>
<comment type="caution">
    <text evidence="7">The sequence shown here is derived from an EMBL/GenBank/DDBJ whole genome shotgun (WGS) entry which is preliminary data.</text>
</comment>
<dbReference type="GO" id="GO:0031419">
    <property type="term" value="F:cobalamin binding"/>
    <property type="evidence" value="ECO:0007669"/>
    <property type="project" value="InterPro"/>
</dbReference>
<dbReference type="PANTHER" id="PTHR43409:SF7">
    <property type="entry name" value="BLL1977 PROTEIN"/>
    <property type="match status" value="1"/>
</dbReference>
<keyword evidence="8" id="KW-1185">Reference proteome</keyword>
<evidence type="ECO:0000256" key="1">
    <source>
        <dbReference type="ARBA" id="ARBA00001966"/>
    </source>
</evidence>
<dbReference type="PROSITE" id="PS51332">
    <property type="entry name" value="B12_BINDING"/>
    <property type="match status" value="1"/>
</dbReference>
<dbReference type="InterPro" id="IPR023984">
    <property type="entry name" value="rSAM_ocin_1"/>
</dbReference>
<dbReference type="GO" id="GO:0005829">
    <property type="term" value="C:cytosol"/>
    <property type="evidence" value="ECO:0007669"/>
    <property type="project" value="TreeGrafter"/>
</dbReference>
<evidence type="ECO:0000259" key="6">
    <source>
        <dbReference type="PROSITE" id="PS51332"/>
    </source>
</evidence>
<dbReference type="InterPro" id="IPR058240">
    <property type="entry name" value="rSAM_sf"/>
</dbReference>
<reference evidence="7" key="1">
    <citation type="submission" date="2021-04" db="EMBL/GenBank/DDBJ databases">
        <title>Genome based classification of Actinospica acidithermotolerans sp. nov., an actinobacterium isolated from an Indonesian hot spring.</title>
        <authorList>
            <person name="Kusuma A.B."/>
            <person name="Putra K.E."/>
            <person name="Nafisah S."/>
            <person name="Loh J."/>
            <person name="Nouioui I."/>
            <person name="Goodfellow M."/>
        </authorList>
    </citation>
    <scope>NUCLEOTIDE SEQUENCE</scope>
    <source>
        <strain evidence="7">DSM 45618</strain>
    </source>
</reference>
<dbReference type="Gene3D" id="3.40.50.280">
    <property type="entry name" value="Cobalamin-binding domain"/>
    <property type="match status" value="1"/>
</dbReference>
<dbReference type="InterPro" id="IPR007197">
    <property type="entry name" value="rSAM"/>
</dbReference>
<accession>A0A8J7WKW1</accession>
<dbReference type="SUPFAM" id="SSF102114">
    <property type="entry name" value="Radical SAM enzymes"/>
    <property type="match status" value="1"/>
</dbReference>
<keyword evidence="3" id="KW-0479">Metal-binding</keyword>
<sequence length="649" mass="72618">MRELVLVTMPFADRCRPSFALSQLSALVRRDLGERYDVRVHYLNHDFVRFLGADLYDAVTEDLAGHIAGVGDWFFRAVAFPDEPDNAQEYFARYFAGADQAGLRDALERRRERLYGFCEAVCHEYGLADADVVGFSSMFAQTVPSLAMAQIIKERNPDVVTVMGGANCEAPMGATLAANTEPVDFFFSGPALRTFPQFLRAVADEDPESAHGIRGVVSRRNCTDPKYRSAIGPDRDIDDYLEPDYEPFIESFDRMAADTGERDGLAPILFFETSRGCWWGERAHCTFCGLNGQNMGYRAMAPELAVRLFERLFEHAPWCTRFTCTDNILPMEYLTEVFPRLSPPEGVSVFYEVKVGLDREDMSVLARAGVTEIQPGIEALNTHTLKLMRKGTSVFQNVQLLKNCVRYGINPSWNLLIGFPGEPESTYEKYAADLPLLRHLPPPDGCFPVRFDRYSPYFNDAEQYGLDLQPVDHYRLTYPFPAGDLADLAYYFADRSLADYQVAAAQWSRKLDGMVRSWALNWSALPEQRPVLTAQFDADGAQVLDTRSGATRSYRLDAAEAAVLGHLDRPSRLDRLGAELPQVPDPLARVAALRERGLLIEEGGRAMSLALSDGEADPMPRPRRTVVGARRALPLVSDVRGPARPDDLE</sequence>
<dbReference type="GO" id="GO:0051536">
    <property type="term" value="F:iron-sulfur cluster binding"/>
    <property type="evidence" value="ECO:0007669"/>
    <property type="project" value="UniProtKB-KW"/>
</dbReference>
<organism evidence="7 8">
    <name type="scientific">Actinocrinis puniceicyclus</name>
    <dbReference type="NCBI Taxonomy" id="977794"/>
    <lineage>
        <taxon>Bacteria</taxon>
        <taxon>Bacillati</taxon>
        <taxon>Actinomycetota</taxon>
        <taxon>Actinomycetes</taxon>
        <taxon>Catenulisporales</taxon>
        <taxon>Actinospicaceae</taxon>
        <taxon>Actinocrinis</taxon>
    </lineage>
</organism>
<dbReference type="EMBL" id="JAGSXH010000043">
    <property type="protein sequence ID" value="MBS2964181.1"/>
    <property type="molecule type" value="Genomic_DNA"/>
</dbReference>